<dbReference type="InterPro" id="IPR002048">
    <property type="entry name" value="EF_hand_dom"/>
</dbReference>
<evidence type="ECO:0000256" key="5">
    <source>
        <dbReference type="RuleBase" id="RU361184"/>
    </source>
</evidence>
<dbReference type="InterPro" id="IPR018247">
    <property type="entry name" value="EF_Hand_1_Ca_BS"/>
</dbReference>
<comment type="similarity">
    <text evidence="1 5">Belongs to the S-100 family.</text>
</comment>
<comment type="caution">
    <text evidence="7">The sequence shown here is derived from an EMBL/GenBank/DDBJ whole genome shotgun (WGS) entry which is preliminary data.</text>
</comment>
<evidence type="ECO:0000256" key="4">
    <source>
        <dbReference type="ARBA" id="ARBA00022837"/>
    </source>
</evidence>
<dbReference type="PROSITE" id="PS00018">
    <property type="entry name" value="EF_HAND_1"/>
    <property type="match status" value="1"/>
</dbReference>
<evidence type="ECO:0000256" key="1">
    <source>
        <dbReference type="ARBA" id="ARBA00007323"/>
    </source>
</evidence>
<organism evidence="7 8">
    <name type="scientific">Huso huso</name>
    <name type="common">Beluga</name>
    <name type="synonym">Acipenser huso</name>
    <dbReference type="NCBI Taxonomy" id="61971"/>
    <lineage>
        <taxon>Eukaryota</taxon>
        <taxon>Metazoa</taxon>
        <taxon>Chordata</taxon>
        <taxon>Craniata</taxon>
        <taxon>Vertebrata</taxon>
        <taxon>Euteleostomi</taxon>
        <taxon>Actinopterygii</taxon>
        <taxon>Chondrostei</taxon>
        <taxon>Acipenseriformes</taxon>
        <taxon>Acipenseridae</taxon>
        <taxon>Huso</taxon>
    </lineage>
</organism>
<dbReference type="CDD" id="cd00213">
    <property type="entry name" value="S-100"/>
    <property type="match status" value="1"/>
</dbReference>
<dbReference type="SMART" id="SM01394">
    <property type="entry name" value="S_100"/>
    <property type="match status" value="1"/>
</dbReference>
<keyword evidence="3" id="KW-0677">Repeat</keyword>
<evidence type="ECO:0000256" key="3">
    <source>
        <dbReference type="ARBA" id="ARBA00022737"/>
    </source>
</evidence>
<keyword evidence="2 5" id="KW-0479">Metal-binding</keyword>
<dbReference type="InterPro" id="IPR001751">
    <property type="entry name" value="S100/CaBP7/8-like_CS"/>
</dbReference>
<dbReference type="PROSITE" id="PS50222">
    <property type="entry name" value="EF_HAND_2"/>
    <property type="match status" value="1"/>
</dbReference>
<dbReference type="Pfam" id="PF01023">
    <property type="entry name" value="S_100"/>
    <property type="match status" value="1"/>
</dbReference>
<evidence type="ECO:0000259" key="6">
    <source>
        <dbReference type="PROSITE" id="PS50222"/>
    </source>
</evidence>
<dbReference type="Gene3D" id="1.10.238.10">
    <property type="entry name" value="EF-hand"/>
    <property type="match status" value="1"/>
</dbReference>
<dbReference type="PANTHER" id="PTHR11639">
    <property type="entry name" value="S100 CALCIUM-BINDING PROTEIN"/>
    <property type="match status" value="1"/>
</dbReference>
<dbReference type="SUPFAM" id="SSF47473">
    <property type="entry name" value="EF-hand"/>
    <property type="match status" value="1"/>
</dbReference>
<dbReference type="InterPro" id="IPR034325">
    <property type="entry name" value="S-100_dom"/>
</dbReference>
<dbReference type="PANTHER" id="PTHR11639:SF134">
    <property type="entry name" value="PROTEIN S100-A1-RELATED"/>
    <property type="match status" value="1"/>
</dbReference>
<sequence length="92" mass="10090">MSQLEGAMSTVINVFYKYSGKEGDKKTLSNGELKELIKNELGNFLQIPKDQGAVDGIMKKLDANKDGQVDFKEYFVLIGALTMLSNAGKGQK</sequence>
<evidence type="ECO:0000313" key="8">
    <source>
        <dbReference type="Proteomes" id="UP001369086"/>
    </source>
</evidence>
<dbReference type="InterPro" id="IPR013787">
    <property type="entry name" value="S100_Ca-bd_sub"/>
</dbReference>
<gene>
    <name evidence="7" type="ORF">HHUSO_G29806</name>
</gene>
<dbReference type="SMART" id="SM00054">
    <property type="entry name" value="EFh"/>
    <property type="match status" value="1"/>
</dbReference>
<proteinExistence type="inferred from homology"/>
<dbReference type="InterPro" id="IPR011992">
    <property type="entry name" value="EF-hand-dom_pair"/>
</dbReference>
<dbReference type="Proteomes" id="UP001369086">
    <property type="component" value="Unassembled WGS sequence"/>
</dbReference>
<accession>A0ABR0YG72</accession>
<name>A0ABR0YG72_HUSHU</name>
<evidence type="ECO:0000313" key="7">
    <source>
        <dbReference type="EMBL" id="KAK6471403.1"/>
    </source>
</evidence>
<dbReference type="PROSITE" id="PS00303">
    <property type="entry name" value="S100_CABP"/>
    <property type="match status" value="1"/>
</dbReference>
<evidence type="ECO:0000256" key="2">
    <source>
        <dbReference type="ARBA" id="ARBA00022723"/>
    </source>
</evidence>
<keyword evidence="4 5" id="KW-0106">Calcium</keyword>
<feature type="domain" description="EF-hand" evidence="6">
    <location>
        <begin position="49"/>
        <end position="84"/>
    </location>
</feature>
<reference evidence="7 8" key="1">
    <citation type="submission" date="2021-05" db="EMBL/GenBank/DDBJ databases">
        <authorList>
            <person name="Zahm M."/>
            <person name="Klopp C."/>
            <person name="Cabau C."/>
            <person name="Kuhl H."/>
            <person name="Suciu R."/>
            <person name="Ciorpac M."/>
            <person name="Holostenco D."/>
            <person name="Gessner J."/>
            <person name="Wuertz S."/>
            <person name="Hohne C."/>
            <person name="Stock M."/>
            <person name="Gislard M."/>
            <person name="Lluch J."/>
            <person name="Milhes M."/>
            <person name="Lampietro C."/>
            <person name="Lopez Roques C."/>
            <person name="Donnadieu C."/>
            <person name="Du K."/>
            <person name="Schartl M."/>
            <person name="Guiguen Y."/>
        </authorList>
    </citation>
    <scope>NUCLEOTIDE SEQUENCE [LARGE SCALE GENOMIC DNA]</scope>
    <source>
        <strain evidence="7">Hh-F2</strain>
        <tissue evidence="7">Blood</tissue>
    </source>
</reference>
<dbReference type="EMBL" id="JAHFZB010000032">
    <property type="protein sequence ID" value="KAK6471403.1"/>
    <property type="molecule type" value="Genomic_DNA"/>
</dbReference>
<protein>
    <recommendedName>
        <fullName evidence="5">Protein S100</fullName>
    </recommendedName>
    <alternativeName>
        <fullName evidence="5">S100 calcium-binding protein</fullName>
    </alternativeName>
</protein>
<keyword evidence="8" id="KW-1185">Reference proteome</keyword>